<comment type="caution">
    <text evidence="3">The sequence shown here is derived from an EMBL/GenBank/DDBJ whole genome shotgun (WGS) entry which is preliminary data.</text>
</comment>
<evidence type="ECO:0000313" key="4">
    <source>
        <dbReference type="Proteomes" id="UP001589628"/>
    </source>
</evidence>
<proteinExistence type="predicted"/>
<dbReference type="EMBL" id="JBHLZN010000007">
    <property type="protein sequence ID" value="MFB9887947.1"/>
    <property type="molecule type" value="Genomic_DNA"/>
</dbReference>
<dbReference type="InterPro" id="IPR000868">
    <property type="entry name" value="Isochorismatase-like_dom"/>
</dbReference>
<dbReference type="PANTHER" id="PTHR43540:SF14">
    <property type="entry name" value="ISOCHORISMATASE"/>
    <property type="match status" value="1"/>
</dbReference>
<dbReference type="SUPFAM" id="SSF52499">
    <property type="entry name" value="Isochorismatase-like hydrolases"/>
    <property type="match status" value="1"/>
</dbReference>
<dbReference type="Pfam" id="PF00857">
    <property type="entry name" value="Isochorismatase"/>
    <property type="match status" value="1"/>
</dbReference>
<dbReference type="CDD" id="cd01014">
    <property type="entry name" value="nicotinamidase_related"/>
    <property type="match status" value="1"/>
</dbReference>
<dbReference type="Gene3D" id="3.40.50.850">
    <property type="entry name" value="Isochorismatase-like"/>
    <property type="match status" value="1"/>
</dbReference>
<feature type="domain" description="Isochorismatase-like" evidence="2">
    <location>
        <begin position="4"/>
        <end position="143"/>
    </location>
</feature>
<evidence type="ECO:0000256" key="1">
    <source>
        <dbReference type="ARBA" id="ARBA00022801"/>
    </source>
</evidence>
<sequence length="178" mass="19492">MSAAVLVIDVQAVLFDAYPAPFEGQEVVQRINQLTEWARAQGLPVLFIQHEKADTGIAYQSPGWQLQAGLRVQEQDQRIRKTTPDSFLQTDLEESLRRQGIDEVLVCGYASEFCVDTTVRRAAALGFTVKLVADAHTTVDKPHASGAQIRQHHNASLSCISSFSGKISAPTLAEIMQG</sequence>
<keyword evidence="4" id="KW-1185">Reference proteome</keyword>
<dbReference type="GO" id="GO:0016787">
    <property type="term" value="F:hydrolase activity"/>
    <property type="evidence" value="ECO:0007669"/>
    <property type="project" value="UniProtKB-KW"/>
</dbReference>
<organism evidence="3 4">
    <name type="scientific">Balneatrix alpica</name>
    <dbReference type="NCBI Taxonomy" id="75684"/>
    <lineage>
        <taxon>Bacteria</taxon>
        <taxon>Pseudomonadati</taxon>
        <taxon>Pseudomonadota</taxon>
        <taxon>Gammaproteobacteria</taxon>
        <taxon>Oceanospirillales</taxon>
        <taxon>Balneatrichaceae</taxon>
        <taxon>Balneatrix</taxon>
    </lineage>
</organism>
<name>A0ABV5ZF98_9GAMM</name>
<protein>
    <submittedName>
        <fullName evidence="3">Cysteine hydrolase family protein</fullName>
        <ecNumber evidence="3">3.-.-.-</ecNumber>
    </submittedName>
</protein>
<evidence type="ECO:0000259" key="2">
    <source>
        <dbReference type="Pfam" id="PF00857"/>
    </source>
</evidence>
<evidence type="ECO:0000313" key="3">
    <source>
        <dbReference type="EMBL" id="MFB9887947.1"/>
    </source>
</evidence>
<reference evidence="3 4" key="1">
    <citation type="submission" date="2024-09" db="EMBL/GenBank/DDBJ databases">
        <authorList>
            <person name="Sun Q."/>
            <person name="Mori K."/>
        </authorList>
    </citation>
    <scope>NUCLEOTIDE SEQUENCE [LARGE SCALE GENOMIC DNA]</scope>
    <source>
        <strain evidence="3 4">ATCC 51285</strain>
    </source>
</reference>
<dbReference type="RefSeq" id="WP_027312860.1">
    <property type="nucleotide sequence ID" value="NZ_JBHLZN010000007.1"/>
</dbReference>
<dbReference type="InterPro" id="IPR036380">
    <property type="entry name" value="Isochorismatase-like_sf"/>
</dbReference>
<dbReference type="EC" id="3.-.-.-" evidence="3"/>
<keyword evidence="1 3" id="KW-0378">Hydrolase</keyword>
<accession>A0ABV5ZF98</accession>
<dbReference type="Proteomes" id="UP001589628">
    <property type="component" value="Unassembled WGS sequence"/>
</dbReference>
<dbReference type="InterPro" id="IPR050272">
    <property type="entry name" value="Isochorismatase-like_hydrls"/>
</dbReference>
<dbReference type="PANTHER" id="PTHR43540">
    <property type="entry name" value="PEROXYUREIDOACRYLATE/UREIDOACRYLATE AMIDOHYDROLASE-RELATED"/>
    <property type="match status" value="1"/>
</dbReference>
<gene>
    <name evidence="3" type="ORF">ACFFLH_16145</name>
</gene>